<dbReference type="Pfam" id="PF12833">
    <property type="entry name" value="HTH_18"/>
    <property type="match status" value="1"/>
</dbReference>
<dbReference type="OrthoDB" id="241790at2"/>
<evidence type="ECO:0000313" key="5">
    <source>
        <dbReference type="EMBL" id="TQM34728.1"/>
    </source>
</evidence>
<dbReference type="Pfam" id="PF12852">
    <property type="entry name" value="Cupin_6"/>
    <property type="match status" value="1"/>
</dbReference>
<feature type="domain" description="HTH araC/xylS-type" evidence="4">
    <location>
        <begin position="216"/>
        <end position="313"/>
    </location>
</feature>
<comment type="caution">
    <text evidence="5">The sequence shown here is derived from an EMBL/GenBank/DDBJ whole genome shotgun (WGS) entry which is preliminary data.</text>
</comment>
<keyword evidence="3" id="KW-0804">Transcription</keyword>
<dbReference type="SMART" id="SM00342">
    <property type="entry name" value="HTH_ARAC"/>
    <property type="match status" value="1"/>
</dbReference>
<dbReference type="RefSeq" id="WP_141893202.1">
    <property type="nucleotide sequence ID" value="NZ_BAABLH010000007.1"/>
</dbReference>
<evidence type="ECO:0000256" key="2">
    <source>
        <dbReference type="ARBA" id="ARBA00023125"/>
    </source>
</evidence>
<proteinExistence type="predicted"/>
<dbReference type="AlphaFoldDB" id="A0A543FLI6"/>
<sequence length="315" mass="33558">MTTVLPWEQSEPLTDALYQLRMRGAFYSWTEASGEVAVTMPQFPETLSFHIVARGAAFLEVEGEPPIRLAAGELALVPRGIDHRVATIPGAPVAGRADLLPQTMLGESFSVLTLGADGDAPDVAMLCGVMAFDSPAVQDMLAVLPRVVRVDSSRHPMMAALVPLLAGELRDPRPGGEAVATRLADVLVVETVRAWLDEEPEDATGWLAALRDPQLGRAIAAIHRDPGHPWTLSELARCAVMSRSVFAARFTAVVGEPAMTYVTAARMRAARSMLARGEAVAAVAAAHGYGSEAAFSRAFTRTTGLTPGRVRRALV</sequence>
<name>A0A543FLI6_9MICO</name>
<evidence type="ECO:0000256" key="1">
    <source>
        <dbReference type="ARBA" id="ARBA00023015"/>
    </source>
</evidence>
<dbReference type="GO" id="GO:0003700">
    <property type="term" value="F:DNA-binding transcription factor activity"/>
    <property type="evidence" value="ECO:0007669"/>
    <property type="project" value="InterPro"/>
</dbReference>
<gene>
    <name evidence="5" type="ORF">FB391_1018</name>
</gene>
<dbReference type="InterPro" id="IPR018062">
    <property type="entry name" value="HTH_AraC-typ_CS"/>
</dbReference>
<organism evidence="5 6">
    <name type="scientific">Microbacterium kyungheense</name>
    <dbReference type="NCBI Taxonomy" id="1263636"/>
    <lineage>
        <taxon>Bacteria</taxon>
        <taxon>Bacillati</taxon>
        <taxon>Actinomycetota</taxon>
        <taxon>Actinomycetes</taxon>
        <taxon>Micrococcales</taxon>
        <taxon>Microbacteriaceae</taxon>
        <taxon>Microbacterium</taxon>
    </lineage>
</organism>
<dbReference type="PROSITE" id="PS00041">
    <property type="entry name" value="HTH_ARAC_FAMILY_1"/>
    <property type="match status" value="1"/>
</dbReference>
<accession>A0A543FLI6</accession>
<dbReference type="PROSITE" id="PS01124">
    <property type="entry name" value="HTH_ARAC_FAMILY_2"/>
    <property type="match status" value="1"/>
</dbReference>
<dbReference type="PANTHER" id="PTHR46796">
    <property type="entry name" value="HTH-TYPE TRANSCRIPTIONAL ACTIVATOR RHAS-RELATED"/>
    <property type="match status" value="1"/>
</dbReference>
<keyword evidence="2 5" id="KW-0238">DNA-binding</keyword>
<dbReference type="Gene3D" id="1.10.10.60">
    <property type="entry name" value="Homeodomain-like"/>
    <property type="match status" value="1"/>
</dbReference>
<dbReference type="PANTHER" id="PTHR46796:SF7">
    <property type="entry name" value="ARAC FAMILY TRANSCRIPTIONAL REGULATOR"/>
    <property type="match status" value="1"/>
</dbReference>
<keyword evidence="1" id="KW-0805">Transcription regulation</keyword>
<reference evidence="5 6" key="1">
    <citation type="submission" date="2019-06" db="EMBL/GenBank/DDBJ databases">
        <title>Sequencing the genomes of 1000 actinobacteria strains.</title>
        <authorList>
            <person name="Klenk H.-P."/>
        </authorList>
    </citation>
    <scope>NUCLEOTIDE SEQUENCE [LARGE SCALE GENOMIC DNA]</scope>
    <source>
        <strain evidence="5 6">DSM 105492</strain>
    </source>
</reference>
<keyword evidence="6" id="KW-1185">Reference proteome</keyword>
<dbReference type="SUPFAM" id="SSF46689">
    <property type="entry name" value="Homeodomain-like"/>
    <property type="match status" value="2"/>
</dbReference>
<dbReference type="GO" id="GO:0043565">
    <property type="term" value="F:sequence-specific DNA binding"/>
    <property type="evidence" value="ECO:0007669"/>
    <property type="project" value="InterPro"/>
</dbReference>
<evidence type="ECO:0000259" key="4">
    <source>
        <dbReference type="PROSITE" id="PS01124"/>
    </source>
</evidence>
<dbReference type="InterPro" id="IPR018060">
    <property type="entry name" value="HTH_AraC"/>
</dbReference>
<dbReference type="InterPro" id="IPR032783">
    <property type="entry name" value="AraC_lig"/>
</dbReference>
<protein>
    <submittedName>
        <fullName evidence="5">AraC-like DNA-binding protein</fullName>
    </submittedName>
</protein>
<dbReference type="InterPro" id="IPR050204">
    <property type="entry name" value="AraC_XylS_family_regulators"/>
</dbReference>
<evidence type="ECO:0000256" key="3">
    <source>
        <dbReference type="ARBA" id="ARBA00023163"/>
    </source>
</evidence>
<evidence type="ECO:0000313" key="6">
    <source>
        <dbReference type="Proteomes" id="UP000320235"/>
    </source>
</evidence>
<dbReference type="Proteomes" id="UP000320235">
    <property type="component" value="Unassembled WGS sequence"/>
</dbReference>
<dbReference type="InterPro" id="IPR009057">
    <property type="entry name" value="Homeodomain-like_sf"/>
</dbReference>
<dbReference type="EMBL" id="VFPE01000001">
    <property type="protein sequence ID" value="TQM34728.1"/>
    <property type="molecule type" value="Genomic_DNA"/>
</dbReference>